<feature type="domain" description="Fibronectin type-III" evidence="3">
    <location>
        <begin position="617"/>
        <end position="701"/>
    </location>
</feature>
<evidence type="ECO:0000256" key="2">
    <source>
        <dbReference type="SAM" id="SignalP"/>
    </source>
</evidence>
<keyword evidence="2" id="KW-0732">Signal</keyword>
<evidence type="ECO:0000256" key="1">
    <source>
        <dbReference type="SAM" id="MobiDB-lite"/>
    </source>
</evidence>
<accession>A0ABT4GVA1</accession>
<feature type="compositionally biased region" description="Gly residues" evidence="1">
    <location>
        <begin position="1072"/>
        <end position="1134"/>
    </location>
</feature>
<dbReference type="SUPFAM" id="SSF49265">
    <property type="entry name" value="Fibronectin type III"/>
    <property type="match status" value="2"/>
</dbReference>
<feature type="domain" description="SLH" evidence="4">
    <location>
        <begin position="1165"/>
        <end position="1228"/>
    </location>
</feature>
<feature type="region of interest" description="Disordered" evidence="1">
    <location>
        <begin position="1054"/>
        <end position="1160"/>
    </location>
</feature>
<feature type="compositionally biased region" description="Low complexity" evidence="1">
    <location>
        <begin position="1135"/>
        <end position="1148"/>
    </location>
</feature>
<feature type="compositionally biased region" description="Basic and acidic residues" evidence="1">
    <location>
        <begin position="1149"/>
        <end position="1160"/>
    </location>
</feature>
<gene>
    <name evidence="5" type="ORF">M5X12_08525</name>
</gene>
<keyword evidence="6" id="KW-1185">Reference proteome</keyword>
<feature type="domain" description="Fibronectin type-III" evidence="3">
    <location>
        <begin position="705"/>
        <end position="785"/>
    </location>
</feature>
<dbReference type="PANTHER" id="PTHR43308">
    <property type="entry name" value="OUTER MEMBRANE PROTEIN ALPHA-RELATED"/>
    <property type="match status" value="1"/>
</dbReference>
<dbReference type="PANTHER" id="PTHR43308:SF5">
    <property type="entry name" value="S-LAYER PROTEIN _ PEPTIDOGLYCAN ENDO-BETA-N-ACETYLGLUCOSAMINIDASE"/>
    <property type="match status" value="1"/>
</dbReference>
<dbReference type="PROSITE" id="PS51272">
    <property type="entry name" value="SLH"/>
    <property type="match status" value="2"/>
</dbReference>
<feature type="chain" id="PRO_5046586247" evidence="2">
    <location>
        <begin position="26"/>
        <end position="1346"/>
    </location>
</feature>
<evidence type="ECO:0000313" key="5">
    <source>
        <dbReference type="EMBL" id="MCY9760620.1"/>
    </source>
</evidence>
<organism evidence="5 6">
    <name type="scientific">Paenibacillus alvei</name>
    <name type="common">Bacillus alvei</name>
    <dbReference type="NCBI Taxonomy" id="44250"/>
    <lineage>
        <taxon>Bacteria</taxon>
        <taxon>Bacillati</taxon>
        <taxon>Bacillota</taxon>
        <taxon>Bacilli</taxon>
        <taxon>Bacillales</taxon>
        <taxon>Paenibacillaceae</taxon>
        <taxon>Paenibacillus</taxon>
    </lineage>
</organism>
<dbReference type="InterPro" id="IPR003961">
    <property type="entry name" value="FN3_dom"/>
</dbReference>
<dbReference type="EMBL" id="JAMDNP010000015">
    <property type="protein sequence ID" value="MCY9760620.1"/>
    <property type="molecule type" value="Genomic_DNA"/>
</dbReference>
<dbReference type="InterPro" id="IPR051465">
    <property type="entry name" value="Cell_Envelope_Struct_Comp"/>
</dbReference>
<dbReference type="SMART" id="SM00060">
    <property type="entry name" value="FN3"/>
    <property type="match status" value="6"/>
</dbReference>
<evidence type="ECO:0000259" key="4">
    <source>
        <dbReference type="PROSITE" id="PS51272"/>
    </source>
</evidence>
<proteinExistence type="predicted"/>
<dbReference type="Proteomes" id="UP001527181">
    <property type="component" value="Unassembled WGS sequence"/>
</dbReference>
<name>A0ABT4GVA1_PAEAL</name>
<sequence>MGKYKSRFLAVVLSAAMLITPFTNVGVSKVEAASTSIPSYTMKPEVVAGITDFDPMVTDESGKLVLGMSTNKRNLILYDETTQTSKVLATTTANMTAAQISFDGSTVLYWTGASINYLKISTGFTKVLATNSTSNNGSMNGDGSLVGYAAGGKFNFYHPDTDSSESFTINGYGVYTAPSTYAPANANPILLNRAGDKAYLMTGSNISWPDSYEYDIASKTAARINNGVDTVLYHMLPNDTLVEHRKGGVGASTEFRIYDPSTKTESGNVNKGFEGTFMRTSQNGKFFQDTNGFVYSAGRTVGFGKFVNSFAITPDSSVAYTRDMKGNLVKLDLSEFINNPSTYLRPSSVEGVITTPTNNNIKIEWDYNFTAQDGFEIYRDGTLLAQINSQSTTSFVDNMIELNKSYNYEIYSVSKGQKSDPVVFDVDTPKTDSLALGNAVAHRGDYVYFANHTWRLMNDNYLIANSGEFPQMQYSPNSGSDRSFHTGITGNVGHYLNTTYFASLLPEERQTVVRTNFRVTTKDGIVLKTVPAFVGLPSLTEVQNNKDFSIADTWTITTETTNLTGSIMTGKGVAYSATSTNDIRPVITLNPRAIVTMGSGSISDPFFVDGVGVFVPVPTGFKVEKAETTTITTSWNQVSGASQYILKRDGKTVYTGNLTVFKDTGLELGKSYSYTVVAVDSMGNTSAEASLTANTLTTSLPSQDAPKNFRVVEATDNSIKVAWDAVVGAEGYSLKRGNTVVYSGPLTEHIDAGLPSDTEQEYTVVAQAGGSLSDPATVTGKTKPAKVPYPTGFTVTDVTYKQVSMKWDHVPGADYALLRDGQEVYRGSNLDFVDVTITPGTKVTYNLVAVVNGIESQAAVKVVTIPDEPKPGVPPTVAPALKVVRVAYDRVSLEWTPSAEATAYDLYRNDALVASGTLQAQVDIGVAPTSSYTYKVIAKNEFGQVESNVVTLTTPDVPQNIIIVPAPPKDGTVTMDFKVVYGADTYKVARNPEVTYEKNHDDSYHVTYYNTVTGETRDMGNTNEVNGFLNFTETGLDPSQDYHYSIKAFVKNPDGSLTEVGSEETTVTTPPTGGGTTDPGNGGGNTTDPGTGGGNTTDPGTGGSSNGGNSGGSGGSSNGGSTGGSGGSTGGSSSNGGNSSEGSTGTVVTEEKKEEKETEIISEVKKESNFTDVEGNFARKEIDELVTKGILKGYSDGSFKPNSKVTRAEFAIMLTRALGLKSLGDYKYQFKDFDIKAWYAPELTIALQHIVTKGFDKYTYRPNAFIPREQASVMVSNILRNFDKALVKNQVTFKDEKSIIGWATNDVKLAASLGIIKGYEDSTFKPKNEITRAEVAVMIYRLLEVL</sequence>
<feature type="compositionally biased region" description="Low complexity" evidence="1">
    <location>
        <begin position="1058"/>
        <end position="1071"/>
    </location>
</feature>
<dbReference type="Gene3D" id="2.60.40.10">
    <property type="entry name" value="Immunoglobulins"/>
    <property type="match status" value="4"/>
</dbReference>
<protein>
    <submittedName>
        <fullName evidence="5">S-layer homology domain-containing protein</fullName>
    </submittedName>
</protein>
<dbReference type="InterPro" id="IPR036116">
    <property type="entry name" value="FN3_sf"/>
</dbReference>
<feature type="signal peptide" evidence="2">
    <location>
        <begin position="1"/>
        <end position="25"/>
    </location>
</feature>
<comment type="caution">
    <text evidence="5">The sequence shown here is derived from an EMBL/GenBank/DDBJ whole genome shotgun (WGS) entry which is preliminary data.</text>
</comment>
<dbReference type="Pfam" id="PF00395">
    <property type="entry name" value="SLH"/>
    <property type="match status" value="3"/>
</dbReference>
<evidence type="ECO:0000259" key="3">
    <source>
        <dbReference type="PROSITE" id="PS50853"/>
    </source>
</evidence>
<dbReference type="RefSeq" id="WP_268598711.1">
    <property type="nucleotide sequence ID" value="NZ_JAMDNP010000015.1"/>
</dbReference>
<dbReference type="PROSITE" id="PS50853">
    <property type="entry name" value="FN3"/>
    <property type="match status" value="2"/>
</dbReference>
<feature type="domain" description="SLH" evidence="4">
    <location>
        <begin position="1290"/>
        <end position="1346"/>
    </location>
</feature>
<evidence type="ECO:0000313" key="6">
    <source>
        <dbReference type="Proteomes" id="UP001527181"/>
    </source>
</evidence>
<reference evidence="5 6" key="1">
    <citation type="submission" date="2022-05" db="EMBL/GenBank/DDBJ databases">
        <title>Genome Sequencing of Bee-Associated Microbes.</title>
        <authorList>
            <person name="Dunlap C."/>
        </authorList>
    </citation>
    <scope>NUCLEOTIDE SEQUENCE [LARGE SCALE GENOMIC DNA]</scope>
    <source>
        <strain evidence="5 6">NRRL B-04010</strain>
    </source>
</reference>
<dbReference type="InterPro" id="IPR001119">
    <property type="entry name" value="SLH_dom"/>
</dbReference>
<dbReference type="InterPro" id="IPR013783">
    <property type="entry name" value="Ig-like_fold"/>
</dbReference>